<accession>R7VM29</accession>
<evidence type="ECO:0000313" key="3">
    <source>
        <dbReference type="EMBL" id="ELU18781.1"/>
    </source>
</evidence>
<reference evidence="3 5" key="2">
    <citation type="journal article" date="2013" name="Nature">
        <title>Insights into bilaterian evolution from three spiralian genomes.</title>
        <authorList>
            <person name="Simakov O."/>
            <person name="Marletaz F."/>
            <person name="Cho S.J."/>
            <person name="Edsinger-Gonzales E."/>
            <person name="Havlak P."/>
            <person name="Hellsten U."/>
            <person name="Kuo D.H."/>
            <person name="Larsson T."/>
            <person name="Lv J."/>
            <person name="Arendt D."/>
            <person name="Savage R."/>
            <person name="Osoegawa K."/>
            <person name="de Jong P."/>
            <person name="Grimwood J."/>
            <person name="Chapman J.A."/>
            <person name="Shapiro H."/>
            <person name="Aerts A."/>
            <person name="Otillar R.P."/>
            <person name="Terry A.Y."/>
            <person name="Boore J.L."/>
            <person name="Grigoriev I.V."/>
            <person name="Lindberg D.R."/>
            <person name="Seaver E.C."/>
            <person name="Weisblat D.A."/>
            <person name="Putnam N.H."/>
            <person name="Rokhsar D.S."/>
        </authorList>
    </citation>
    <scope>NUCLEOTIDE SEQUENCE</scope>
    <source>
        <strain evidence="3 5">I ESC-2004</strain>
    </source>
</reference>
<feature type="region of interest" description="Disordered" evidence="2">
    <location>
        <begin position="320"/>
        <end position="387"/>
    </location>
</feature>
<feature type="compositionally biased region" description="Pro residues" evidence="2">
    <location>
        <begin position="333"/>
        <end position="366"/>
    </location>
</feature>
<feature type="compositionally biased region" description="Basic and acidic residues" evidence="2">
    <location>
        <begin position="658"/>
        <end position="684"/>
    </location>
</feature>
<feature type="region of interest" description="Disordered" evidence="2">
    <location>
        <begin position="655"/>
        <end position="705"/>
    </location>
</feature>
<dbReference type="EnsemblMetazoa" id="CapteT229333">
    <property type="protein sequence ID" value="CapteP229333"/>
    <property type="gene ID" value="CapteG229333"/>
</dbReference>
<dbReference type="EMBL" id="KB291799">
    <property type="protein sequence ID" value="ELU18781.1"/>
    <property type="molecule type" value="Genomic_DNA"/>
</dbReference>
<evidence type="ECO:0000313" key="4">
    <source>
        <dbReference type="EnsemblMetazoa" id="CapteP229333"/>
    </source>
</evidence>
<reference evidence="4" key="3">
    <citation type="submission" date="2015-06" db="UniProtKB">
        <authorList>
            <consortium name="EnsemblMetazoa"/>
        </authorList>
    </citation>
    <scope>IDENTIFICATION</scope>
</reference>
<dbReference type="OrthoDB" id="10070555at2759"/>
<reference evidence="5" key="1">
    <citation type="submission" date="2012-12" db="EMBL/GenBank/DDBJ databases">
        <authorList>
            <person name="Hellsten U."/>
            <person name="Grimwood J."/>
            <person name="Chapman J.A."/>
            <person name="Shapiro H."/>
            <person name="Aerts A."/>
            <person name="Otillar R.P."/>
            <person name="Terry A.Y."/>
            <person name="Boore J.L."/>
            <person name="Simakov O."/>
            <person name="Marletaz F."/>
            <person name="Cho S.-J."/>
            <person name="Edsinger-Gonzales E."/>
            <person name="Havlak P."/>
            <person name="Kuo D.-H."/>
            <person name="Larsson T."/>
            <person name="Lv J."/>
            <person name="Arendt D."/>
            <person name="Savage R."/>
            <person name="Osoegawa K."/>
            <person name="de Jong P."/>
            <person name="Lindberg D.R."/>
            <person name="Seaver E.C."/>
            <person name="Weisblat D.A."/>
            <person name="Putnam N.H."/>
            <person name="Grigoriev I.V."/>
            <person name="Rokhsar D.S."/>
        </authorList>
    </citation>
    <scope>NUCLEOTIDE SEQUENCE</scope>
    <source>
        <strain evidence="5">I ESC-2004</strain>
    </source>
</reference>
<dbReference type="EMBL" id="AMQN01000530">
    <property type="status" value="NOT_ANNOTATED_CDS"/>
    <property type="molecule type" value="Genomic_DNA"/>
</dbReference>
<feature type="region of interest" description="Disordered" evidence="2">
    <location>
        <begin position="23"/>
        <end position="45"/>
    </location>
</feature>
<evidence type="ECO:0000313" key="5">
    <source>
        <dbReference type="Proteomes" id="UP000014760"/>
    </source>
</evidence>
<feature type="coiled-coil region" evidence="1">
    <location>
        <begin position="618"/>
        <end position="652"/>
    </location>
</feature>
<evidence type="ECO:0000256" key="1">
    <source>
        <dbReference type="SAM" id="Coils"/>
    </source>
</evidence>
<sequence length="948" mass="110325">MVVTDLPFDVSAKMEARYSMLLKPGQKLEQTPEEDPRGVPEMKSSQEYAKFLRDRERKCGPDGFVDSTRYRYPFVVKKGELTESAPDLRGAVGRPVRTVVDLSAKKENNQKEYEKRLKTIEDHMWQHKQEERELKRVEGDIIKNQRTVRRTLRDYENVMKHESGMRRWKSKSQDIGPDVIFASTKAGYPTIESLRCAKVVNLFYKHGVVVKLPNAASHALPLLATGSAEVQQRSESGCDLWPEESCHEIRSRMKSAPSALLESMPVPCPSPVESEVVNDLRFKCFKNCRNSAKVEKSTSTQNPKQADWMLHELKRKLTQRFSSSCTERSKPSSTPPVPHKPHTPQPPSPPLPRSSHPTPSPHPPTSAIPRLTRNQRPVTSKHITPSGKSLMEKVCQFSEKEGFEMPRPVTAVYFSKRLECAASDSSIESINPMDALLPAQHSAHHFSSVIRNQEAQTDLDPMNSALSPKDHNRFIRQLTLSSSITRKRLAEEKKLNQGLEKYTRLQNVHTHKKEEITRARLENNVTTEQAHKDQGRKVQLTTSELAHHYRTKLSEMDLKRIEAGRLHEEFEAKLRKKEMTVFCLNQILIHFYHFVCFGIRSNIAHKYRAKFEQLEIVRSQAMNLNRDYETRLRKKEEEQFRLKQELAELAIALNMESQKGRQQEDHHRKDRKREQHVRLNDDNKMTNGLENKLAKSDGDNKAAEAAKRKLSADLMLTKAHLQLKNREEIRHKQDIVSRLKNNGSEQKQLNDVALHAELDLKSKLIDQRIQEHNKRRQGIATTAMVTRKEKSERHETHYGLKATKRKAEQQRREHEDHLKHFSKEVTKGEEAEYALYNKVKNAEYARQKQEQSVRRLSNKLLEMKRVNAVKIKEEMTERTKEEQEMHQRLQREQAMLNKMHTQREERYLVLQKHREKLRMDKYLLSEHEREHERLVRIGTRSEPTSATT</sequence>
<feature type="compositionally biased region" description="Basic and acidic residues" evidence="2">
    <location>
        <begin position="786"/>
        <end position="798"/>
    </location>
</feature>
<gene>
    <name evidence="3" type="ORF">CAPTEDRAFT_229333</name>
</gene>
<keyword evidence="1" id="KW-0175">Coiled coil</keyword>
<dbReference type="AlphaFoldDB" id="R7VM29"/>
<name>R7VM29_CAPTE</name>
<feature type="region of interest" description="Disordered" evidence="2">
    <location>
        <begin position="786"/>
        <end position="810"/>
    </location>
</feature>
<dbReference type="OMA" id="TLNMEAQ"/>
<feature type="compositionally biased region" description="Polar residues" evidence="2">
    <location>
        <begin position="372"/>
        <end position="387"/>
    </location>
</feature>
<proteinExistence type="predicted"/>
<keyword evidence="5" id="KW-1185">Reference proteome</keyword>
<organism evidence="3">
    <name type="scientific">Capitella teleta</name>
    <name type="common">Polychaete worm</name>
    <dbReference type="NCBI Taxonomy" id="283909"/>
    <lineage>
        <taxon>Eukaryota</taxon>
        <taxon>Metazoa</taxon>
        <taxon>Spiralia</taxon>
        <taxon>Lophotrochozoa</taxon>
        <taxon>Annelida</taxon>
        <taxon>Polychaeta</taxon>
        <taxon>Sedentaria</taxon>
        <taxon>Scolecida</taxon>
        <taxon>Capitellidae</taxon>
        <taxon>Capitella</taxon>
    </lineage>
</organism>
<evidence type="ECO:0000256" key="2">
    <source>
        <dbReference type="SAM" id="MobiDB-lite"/>
    </source>
</evidence>
<feature type="compositionally biased region" description="Basic and acidic residues" evidence="2">
    <location>
        <begin position="692"/>
        <end position="705"/>
    </location>
</feature>
<protein>
    <submittedName>
        <fullName evidence="3 4">Uncharacterized protein</fullName>
    </submittedName>
</protein>
<feature type="coiled-coil region" evidence="1">
    <location>
        <begin position="103"/>
        <end position="140"/>
    </location>
</feature>
<dbReference type="Proteomes" id="UP000014760">
    <property type="component" value="Unassembled WGS sequence"/>
</dbReference>
<dbReference type="HOGENOM" id="CLU_310399_0_0_1"/>